<keyword evidence="1" id="KW-0175">Coiled coil</keyword>
<dbReference type="Proteomes" id="UP001642502">
    <property type="component" value="Unassembled WGS sequence"/>
</dbReference>
<feature type="region of interest" description="Disordered" evidence="2">
    <location>
        <begin position="1"/>
        <end position="21"/>
    </location>
</feature>
<sequence length="590" mass="63095">MSEAETAQRQEVAAKLSKSSKNLEADTKNFLARLDSWLKPEPTKATPLQTPNDVRAELGVLEKQTNADVTTLRQDNAKLRGEIKGLTGLVAELGARLVALEGKSPDAAPQQETNAAGGATDLSRIEKMEATIAGQGVIVAKVETVDFASLNDFMANGKPRQQELLDKQENAVTTLREQMSTLQADLQAAAAAHTELKEQQQQQRVDFEAGLASVLASAPAAAPAPTPTPTVSIPSAPLLFPGDDIPSLRMDISELNEKTDKLEARYRGAINAIAKNTIDVKKLQDELQKDRLSWTSMSTTFGHLLDQETRDRLADSGRLAELGLVVRQLQELPTASFWPTGTEVAKIGTGSRASPAQVVPNTDNSTDSLGMQLGVSPATPTVLQTLPPQNPLMESDNSRQGGLSPQVLEPALQPLQAQIKSVENDLQALRVSCFDQLSSLRMMVTTLDTQINNITTRELFQAIVGHLERLFPSSRQMQQDIKSMARAVEGVTQQLNGLKQSSPLADKPLQIKDNKGSAATSSKRALGEAPNDGNAEVSASAKRQRVDVARQPSNGSPATSDPANESGNRPAASTVSTPALKTPVPKSGLS</sequence>
<evidence type="ECO:0000313" key="3">
    <source>
        <dbReference type="EMBL" id="CAK7264971.1"/>
    </source>
</evidence>
<dbReference type="EMBL" id="CAWUON010000009">
    <property type="protein sequence ID" value="CAK7264971.1"/>
    <property type="molecule type" value="Genomic_DNA"/>
</dbReference>
<name>A0ABP0DBF3_9PEZI</name>
<organism evidence="3 4">
    <name type="scientific">Sporothrix epigloea</name>
    <dbReference type="NCBI Taxonomy" id="1892477"/>
    <lineage>
        <taxon>Eukaryota</taxon>
        <taxon>Fungi</taxon>
        <taxon>Dikarya</taxon>
        <taxon>Ascomycota</taxon>
        <taxon>Pezizomycotina</taxon>
        <taxon>Sordariomycetes</taxon>
        <taxon>Sordariomycetidae</taxon>
        <taxon>Ophiostomatales</taxon>
        <taxon>Ophiostomataceae</taxon>
        <taxon>Sporothrix</taxon>
    </lineage>
</organism>
<gene>
    <name evidence="3" type="ORF">SEPCBS119000_001265</name>
</gene>
<evidence type="ECO:0000256" key="2">
    <source>
        <dbReference type="SAM" id="MobiDB-lite"/>
    </source>
</evidence>
<keyword evidence="4" id="KW-1185">Reference proteome</keyword>
<accession>A0ABP0DBF3</accession>
<comment type="caution">
    <text evidence="3">The sequence shown here is derived from an EMBL/GenBank/DDBJ whole genome shotgun (WGS) entry which is preliminary data.</text>
</comment>
<feature type="coiled-coil region" evidence="1">
    <location>
        <begin position="245"/>
        <end position="272"/>
    </location>
</feature>
<feature type="coiled-coil region" evidence="1">
    <location>
        <begin position="165"/>
        <end position="199"/>
    </location>
</feature>
<reference evidence="3 4" key="1">
    <citation type="submission" date="2024-01" db="EMBL/GenBank/DDBJ databases">
        <authorList>
            <person name="Allen C."/>
            <person name="Tagirdzhanova G."/>
        </authorList>
    </citation>
    <scope>NUCLEOTIDE SEQUENCE [LARGE SCALE GENOMIC DNA]</scope>
    <source>
        <strain evidence="3 4">CBS 119000</strain>
    </source>
</reference>
<evidence type="ECO:0000256" key="1">
    <source>
        <dbReference type="SAM" id="Coils"/>
    </source>
</evidence>
<evidence type="ECO:0000313" key="4">
    <source>
        <dbReference type="Proteomes" id="UP001642502"/>
    </source>
</evidence>
<protein>
    <submittedName>
        <fullName evidence="3">Uncharacterized protein</fullName>
    </submittedName>
</protein>
<feature type="region of interest" description="Disordered" evidence="2">
    <location>
        <begin position="498"/>
        <end position="590"/>
    </location>
</feature>
<feature type="compositionally biased region" description="Polar residues" evidence="2">
    <location>
        <begin position="551"/>
        <end position="579"/>
    </location>
</feature>
<proteinExistence type="predicted"/>